<dbReference type="InterPro" id="IPR027413">
    <property type="entry name" value="GROEL-like_equatorial_sf"/>
</dbReference>
<dbReference type="InterPro" id="IPR028790">
    <property type="entry name" value="MKKS"/>
</dbReference>
<feature type="non-terminal residue" evidence="2">
    <location>
        <position position="447"/>
    </location>
</feature>
<dbReference type="InterPro" id="IPR027409">
    <property type="entry name" value="GroEL-like_apical_dom_sf"/>
</dbReference>
<dbReference type="InterPro" id="IPR027410">
    <property type="entry name" value="TCP-1-like_intermed_sf"/>
</dbReference>
<dbReference type="Pfam" id="PF00118">
    <property type="entry name" value="Cpn60_TCP1"/>
    <property type="match status" value="1"/>
</dbReference>
<name>A0ABM1JLZ5_GEKJA</name>
<dbReference type="SUPFAM" id="SSF48592">
    <property type="entry name" value="GroEL equatorial domain-like"/>
    <property type="match status" value="1"/>
</dbReference>
<organism evidence="1 2">
    <name type="scientific">Gekko japonicus</name>
    <name type="common">Schlegel's Japanese gecko</name>
    <dbReference type="NCBI Taxonomy" id="146911"/>
    <lineage>
        <taxon>Eukaryota</taxon>
        <taxon>Metazoa</taxon>
        <taxon>Chordata</taxon>
        <taxon>Craniata</taxon>
        <taxon>Vertebrata</taxon>
        <taxon>Euteleostomi</taxon>
        <taxon>Lepidosauria</taxon>
        <taxon>Squamata</taxon>
        <taxon>Bifurcata</taxon>
        <taxon>Gekkota</taxon>
        <taxon>Gekkonidae</taxon>
        <taxon>Gekkoninae</taxon>
        <taxon>Gekko</taxon>
    </lineage>
</organism>
<evidence type="ECO:0000313" key="1">
    <source>
        <dbReference type="Proteomes" id="UP000694871"/>
    </source>
</evidence>
<dbReference type="Gene3D" id="3.50.7.10">
    <property type="entry name" value="GroEL"/>
    <property type="match status" value="1"/>
</dbReference>
<dbReference type="Gene3D" id="1.10.560.10">
    <property type="entry name" value="GroEL-like equatorial domain"/>
    <property type="match status" value="1"/>
</dbReference>
<reference evidence="2" key="1">
    <citation type="submission" date="2025-08" db="UniProtKB">
        <authorList>
            <consortium name="RefSeq"/>
        </authorList>
    </citation>
    <scope>IDENTIFICATION</scope>
</reference>
<accession>A0ABM1JLZ5</accession>
<protein>
    <submittedName>
        <fullName evidence="2">McKusick-Kaufman/Bardet-Biedl syndromes putative chaperonin</fullName>
    </submittedName>
</protein>
<gene>
    <name evidence="2" type="primary">MKKS</name>
</gene>
<proteinExistence type="predicted"/>
<dbReference type="GeneID" id="107106799"/>
<dbReference type="Gene3D" id="3.30.260.10">
    <property type="entry name" value="TCP-1-like chaperonin intermediate domain"/>
    <property type="match status" value="1"/>
</dbReference>
<sequence length="447" mass="48593">MYFFESELELALGWRLFLGKMSRVDAKKLSLCTREPLSQETVGHSLAAFSHIVRSCYGPTGRLKHLHNGLGGYVRTTSHSSALLGSLCVAHPVLKLLTAAVQNHVSRFGDGGLFTAALCCSLLGKLRDLNMPSCTGVAICRRLSSQCVDYLASEACGCKMPVDFSRSKILLDLVRSVLTSKCGCMLSREEAGHVGTLVLKAFLLTVPQNAATGVTGFGRCFYVSMKDKRVLDSSVCSGLLIETPEFHLTRMLPGGRTTSSPIRTALFSVSLSGDVCETGEGAVIVHRGVSLEAAVLDQLLRLGQRMVKDGVGLVICQKVIHPALKQYLKENQVVAVERVGVAMMESLKEMTGSQAIASLQLLSPAPYGSLKDLRTQHFAPKWFLHLIPEDSAICSLVLCNRNETAWEELKLACQTAERVLQLTVKDPWVLLGGGCTETHLSSYLRHQ</sequence>
<evidence type="ECO:0000313" key="2">
    <source>
        <dbReference type="RefSeq" id="XP_015262482.1"/>
    </source>
</evidence>
<keyword evidence="1" id="KW-1185">Reference proteome</keyword>
<dbReference type="InterPro" id="IPR002423">
    <property type="entry name" value="Cpn60/GroEL/TCP-1"/>
</dbReference>
<dbReference type="PANTHER" id="PTHR46787:SF1">
    <property type="entry name" value="MOLECULAR CHAPERONE MKKS"/>
    <property type="match status" value="1"/>
</dbReference>
<dbReference type="SUPFAM" id="SSF52029">
    <property type="entry name" value="GroEL apical domain-like"/>
    <property type="match status" value="1"/>
</dbReference>
<dbReference type="RefSeq" id="XP_015262482.1">
    <property type="nucleotide sequence ID" value="XM_015406996.1"/>
</dbReference>
<dbReference type="Proteomes" id="UP000694871">
    <property type="component" value="Unplaced"/>
</dbReference>
<dbReference type="PANTHER" id="PTHR46787">
    <property type="entry name" value="SYNDROMES PUTATIVE CHAPERONIN-RELATED"/>
    <property type="match status" value="1"/>
</dbReference>